<organism evidence="14 15">
    <name type="scientific">candidate division TA06 bacterium</name>
    <dbReference type="NCBI Taxonomy" id="2250710"/>
    <lineage>
        <taxon>Bacteria</taxon>
        <taxon>Bacteria division TA06</taxon>
    </lineage>
</organism>
<evidence type="ECO:0000256" key="7">
    <source>
        <dbReference type="ARBA" id="ARBA00022833"/>
    </source>
</evidence>
<dbReference type="SUPFAM" id="SSF48019">
    <property type="entry name" value="post-AAA+ oligomerization domain-like"/>
    <property type="match status" value="1"/>
</dbReference>
<comment type="catalytic activity">
    <reaction evidence="10 11">
        <text>DNA(n) + a 2'-deoxyribonucleoside 5'-triphosphate = DNA(n+1) + diphosphate</text>
        <dbReference type="Rhea" id="RHEA:22508"/>
        <dbReference type="Rhea" id="RHEA-COMP:17339"/>
        <dbReference type="Rhea" id="RHEA-COMP:17340"/>
        <dbReference type="ChEBI" id="CHEBI:33019"/>
        <dbReference type="ChEBI" id="CHEBI:61560"/>
        <dbReference type="ChEBI" id="CHEBI:173112"/>
        <dbReference type="EC" id="2.7.7.7"/>
    </reaction>
</comment>
<evidence type="ECO:0000256" key="12">
    <source>
        <dbReference type="SAM" id="Coils"/>
    </source>
</evidence>
<keyword evidence="8 11" id="KW-0067">ATP-binding</keyword>
<keyword evidence="7" id="KW-0862">Zinc</keyword>
<dbReference type="EC" id="2.7.7.7" evidence="11"/>
<keyword evidence="6 11" id="KW-0547">Nucleotide-binding</keyword>
<dbReference type="Gene3D" id="1.20.272.10">
    <property type="match status" value="1"/>
</dbReference>
<dbReference type="InterPro" id="IPR012763">
    <property type="entry name" value="DNA_pol_III_sug/sutau_N"/>
</dbReference>
<dbReference type="CDD" id="cd00009">
    <property type="entry name" value="AAA"/>
    <property type="match status" value="1"/>
</dbReference>
<dbReference type="Gene3D" id="3.40.50.300">
    <property type="entry name" value="P-loop containing nucleotide triphosphate hydrolases"/>
    <property type="match status" value="1"/>
</dbReference>
<dbReference type="FunFam" id="3.40.50.300:FF:000014">
    <property type="entry name" value="DNA polymerase III subunit gamma/tau"/>
    <property type="match status" value="1"/>
</dbReference>
<reference evidence="14 15" key="1">
    <citation type="submission" date="2018-06" db="EMBL/GenBank/DDBJ databases">
        <title>Extensive metabolic versatility and redundancy in microbially diverse, dynamic hydrothermal sediments.</title>
        <authorList>
            <person name="Dombrowski N."/>
            <person name="Teske A."/>
            <person name="Baker B.J."/>
        </authorList>
    </citation>
    <scope>NUCLEOTIDE SEQUENCE [LARGE SCALE GENOMIC DNA]</scope>
    <source>
        <strain evidence="14">B35_G9</strain>
    </source>
</reference>
<dbReference type="InterPro" id="IPR008921">
    <property type="entry name" value="DNA_pol3_clamp-load_cplx_C"/>
</dbReference>
<evidence type="ECO:0000259" key="13">
    <source>
        <dbReference type="SMART" id="SM00382"/>
    </source>
</evidence>
<accession>A0A660SBN1</accession>
<comment type="similarity">
    <text evidence="1 11">Belongs to the DnaX/STICHEL family.</text>
</comment>
<keyword evidence="2 11" id="KW-0808">Transferase</keyword>
<keyword evidence="5" id="KW-0479">Metal-binding</keyword>
<evidence type="ECO:0000313" key="14">
    <source>
        <dbReference type="EMBL" id="RKX68063.1"/>
    </source>
</evidence>
<dbReference type="GO" id="GO:0005524">
    <property type="term" value="F:ATP binding"/>
    <property type="evidence" value="ECO:0007669"/>
    <property type="project" value="UniProtKB-KW"/>
</dbReference>
<dbReference type="PANTHER" id="PTHR11669:SF0">
    <property type="entry name" value="PROTEIN STICHEL-LIKE 2"/>
    <property type="match status" value="1"/>
</dbReference>
<evidence type="ECO:0000256" key="8">
    <source>
        <dbReference type="ARBA" id="ARBA00022840"/>
    </source>
</evidence>
<dbReference type="PANTHER" id="PTHR11669">
    <property type="entry name" value="REPLICATION FACTOR C / DNA POLYMERASE III GAMMA-TAU SUBUNIT"/>
    <property type="match status" value="1"/>
</dbReference>
<keyword evidence="4 11" id="KW-0235">DNA replication</keyword>
<evidence type="ECO:0000256" key="10">
    <source>
        <dbReference type="ARBA" id="ARBA00049244"/>
    </source>
</evidence>
<keyword evidence="3 11" id="KW-0548">Nucleotidyltransferase</keyword>
<evidence type="ECO:0000256" key="4">
    <source>
        <dbReference type="ARBA" id="ARBA00022705"/>
    </source>
</evidence>
<dbReference type="Gene3D" id="1.10.8.60">
    <property type="match status" value="1"/>
</dbReference>
<proteinExistence type="inferred from homology"/>
<evidence type="ECO:0000256" key="5">
    <source>
        <dbReference type="ARBA" id="ARBA00022723"/>
    </source>
</evidence>
<evidence type="ECO:0000256" key="3">
    <source>
        <dbReference type="ARBA" id="ARBA00022695"/>
    </source>
</evidence>
<dbReference type="NCBIfam" id="TIGR02397">
    <property type="entry name" value="dnaX_nterm"/>
    <property type="match status" value="1"/>
</dbReference>
<dbReference type="GO" id="GO:0003887">
    <property type="term" value="F:DNA-directed DNA polymerase activity"/>
    <property type="evidence" value="ECO:0007669"/>
    <property type="project" value="UniProtKB-KW"/>
</dbReference>
<feature type="coiled-coil region" evidence="12">
    <location>
        <begin position="467"/>
        <end position="494"/>
    </location>
</feature>
<dbReference type="Proteomes" id="UP000282321">
    <property type="component" value="Unassembled WGS sequence"/>
</dbReference>
<evidence type="ECO:0000256" key="1">
    <source>
        <dbReference type="ARBA" id="ARBA00006360"/>
    </source>
</evidence>
<keyword evidence="12" id="KW-0175">Coiled coil</keyword>
<dbReference type="Pfam" id="PF12169">
    <property type="entry name" value="DNA_pol3_gamma3"/>
    <property type="match status" value="1"/>
</dbReference>
<evidence type="ECO:0000256" key="6">
    <source>
        <dbReference type="ARBA" id="ARBA00022741"/>
    </source>
</evidence>
<sequence>MSYLVFARKYRPESFDEIIGQEHITITLSNAIKLNRIAHAYLFTGPRGTGKTSTARIFSKSLNCESGPTPEPCQKCTNCIEIKKGISPDVIEIDGASNRGIDQIRELKENVMFSPIKSRYKIFIIDEVHMLTREAFNALLKILEEPPSHVIFIFATTEPHKVPETIISRCQRFDFRRLTIPEISKQLKFIADNENLKITKEAIDKIANLSEGCLRDAEGFLDKASSFSENNITDEIIDRLSGIPDFNIYKSLIKAIYTNSQSEIIDIVHTIYNKGYNLNIFLQQLIKYYRVILLLKSQIKINEFSTDILNSLKEYTDYSEITLIAIINTLFEVLESLKYSHIPHIYIEMKLIYISKLDRFIDIDSYILENNLYDSQPTLHKSKIDKKVLNKPEKRSNVSSNYNKNWDGFLSYLDNNYPKLHPFLIGSKLVELTDREIKIQIVNGIHKDLLLKNFYNEFQKEINAFFKNDLKISVDILQKDNNKLTEEVDKNLEKLKNSFNAEIEDIRSNDV</sequence>
<dbReference type="PRINTS" id="PR00300">
    <property type="entry name" value="CLPPROTEASEA"/>
</dbReference>
<evidence type="ECO:0000256" key="2">
    <source>
        <dbReference type="ARBA" id="ARBA00022679"/>
    </source>
</evidence>
<comment type="subunit">
    <text evidence="11">DNA polymerase III contains a core (composed of alpha, epsilon and theta chains) that associates with a tau subunit. This core dimerizes to form the POLIII' complex. PolIII' associates with the gamma complex (composed of gamma, delta, delta', psi and chi chains) and with the beta chain to form the complete DNA polymerase III complex.</text>
</comment>
<feature type="domain" description="AAA+ ATPase" evidence="13">
    <location>
        <begin position="37"/>
        <end position="179"/>
    </location>
</feature>
<comment type="function">
    <text evidence="11">DNA polymerase III is a complex, multichain enzyme responsible for most of the replicative synthesis in bacteria. This DNA polymerase also exhibits 3' to 5' exonuclease activity.</text>
</comment>
<dbReference type="NCBIfam" id="NF004046">
    <property type="entry name" value="PRK05563.1"/>
    <property type="match status" value="1"/>
</dbReference>
<dbReference type="SUPFAM" id="SSF52540">
    <property type="entry name" value="P-loop containing nucleoside triphosphate hydrolases"/>
    <property type="match status" value="1"/>
</dbReference>
<dbReference type="Pfam" id="PF13177">
    <property type="entry name" value="DNA_pol3_delta2"/>
    <property type="match status" value="1"/>
</dbReference>
<gene>
    <name evidence="11" type="primary">dnaX</name>
    <name evidence="14" type="ORF">DRP44_00685</name>
</gene>
<dbReference type="EMBL" id="QNBC01000004">
    <property type="protein sequence ID" value="RKX68063.1"/>
    <property type="molecule type" value="Genomic_DNA"/>
</dbReference>
<name>A0A660SBN1_UNCT6</name>
<dbReference type="SMART" id="SM00382">
    <property type="entry name" value="AAA"/>
    <property type="match status" value="1"/>
</dbReference>
<dbReference type="InterPro" id="IPR003593">
    <property type="entry name" value="AAA+_ATPase"/>
</dbReference>
<dbReference type="InterPro" id="IPR027417">
    <property type="entry name" value="P-loop_NTPase"/>
</dbReference>
<dbReference type="InterPro" id="IPR001270">
    <property type="entry name" value="ClpA/B"/>
</dbReference>
<dbReference type="InterPro" id="IPR045085">
    <property type="entry name" value="HLD_clamp_pol_III_gamma_tau"/>
</dbReference>
<dbReference type="InterPro" id="IPR050238">
    <property type="entry name" value="DNA_Rep/Repair_Clamp_Loader"/>
</dbReference>
<evidence type="ECO:0000313" key="15">
    <source>
        <dbReference type="Proteomes" id="UP000282321"/>
    </source>
</evidence>
<dbReference type="GO" id="GO:0046872">
    <property type="term" value="F:metal ion binding"/>
    <property type="evidence" value="ECO:0007669"/>
    <property type="project" value="UniProtKB-KW"/>
</dbReference>
<dbReference type="InterPro" id="IPR022754">
    <property type="entry name" value="DNA_pol_III_gamma-3"/>
</dbReference>
<dbReference type="GO" id="GO:0009360">
    <property type="term" value="C:DNA polymerase III complex"/>
    <property type="evidence" value="ECO:0007669"/>
    <property type="project" value="InterPro"/>
</dbReference>
<evidence type="ECO:0000256" key="11">
    <source>
        <dbReference type="RuleBase" id="RU364063"/>
    </source>
</evidence>
<dbReference type="AlphaFoldDB" id="A0A660SBN1"/>
<evidence type="ECO:0000256" key="9">
    <source>
        <dbReference type="ARBA" id="ARBA00022932"/>
    </source>
</evidence>
<dbReference type="GO" id="GO:0006261">
    <property type="term" value="P:DNA-templated DNA replication"/>
    <property type="evidence" value="ECO:0007669"/>
    <property type="project" value="TreeGrafter"/>
</dbReference>
<protein>
    <recommendedName>
        <fullName evidence="11">DNA polymerase III subunit gamma/tau</fullName>
        <ecNumber evidence="11">2.7.7.7</ecNumber>
    </recommendedName>
</protein>
<dbReference type="GO" id="GO:0003677">
    <property type="term" value="F:DNA binding"/>
    <property type="evidence" value="ECO:0007669"/>
    <property type="project" value="InterPro"/>
</dbReference>
<comment type="caution">
    <text evidence="14">The sequence shown here is derived from an EMBL/GenBank/DDBJ whole genome shotgun (WGS) entry which is preliminary data.</text>
</comment>
<keyword evidence="9 11" id="KW-0239">DNA-directed DNA polymerase</keyword>
<dbReference type="CDD" id="cd18137">
    <property type="entry name" value="HLD_clamp_pol_III_gamma_tau"/>
    <property type="match status" value="1"/>
</dbReference>